<evidence type="ECO:0000313" key="2">
    <source>
        <dbReference type="Proteomes" id="UP000569005"/>
    </source>
</evidence>
<accession>A0ACC5P1Z5</accession>
<proteinExistence type="predicted"/>
<gene>
    <name evidence="1" type="ORF">HDF13_003161</name>
</gene>
<name>A0ACC5P1Z5_9BACT</name>
<organism evidence="1 2">
    <name type="scientific">Tunturiibacter gelidiferens</name>
    <dbReference type="NCBI Taxonomy" id="3069689"/>
    <lineage>
        <taxon>Bacteria</taxon>
        <taxon>Pseudomonadati</taxon>
        <taxon>Acidobacteriota</taxon>
        <taxon>Terriglobia</taxon>
        <taxon>Terriglobales</taxon>
        <taxon>Acidobacteriaceae</taxon>
        <taxon>Tunturiibacter</taxon>
    </lineage>
</organism>
<dbReference type="EMBL" id="JACHEA010000001">
    <property type="protein sequence ID" value="MBB5340828.1"/>
    <property type="molecule type" value="Genomic_DNA"/>
</dbReference>
<sequence>MSEAVAGRRQDTCIWADRDSRFGFVVGVAGVGFLSLLLAGCSQRSGVVSETAPVASLHLHGTAFGGDQPVSGATIQLYAVGTTGDGSASTPLLTQVVTSDANGEFTLTGDYQCPSASTQVYLTATGGNPGLPTGMTNPQLALMAALGNCGSLGSTTTIFVNELTTVAAVWPLAPFMSSYSAIGSGSSDATALASAFATAAIFANTTNGTVPGLNVPTGTTVPVAQINTLADALASCTNSSGGVAGDGSACGILFAAATPQGGTAPVNVIGAGMSLANNPTLNSASIFGLVGGKSPFQPTLTSAPASLAVQVAATSGGLSYSASALVFSAAYLNFPATQTLTVINNGPLAVGFTNVQIVGANASDFSLQASCPAPPGLPVGQTCVIGIGFAPSAGGVRNATLLVETNGVNSPQSFALSGTGLPHVGSSVTLSPSSLTFTLAGVPQAVTVTNNSAKPIALGSISTTLGSETNNCGAMLAAQSICTIEVETLSLGISFDNVGTNTGTLTVTDTGNPGVETLPVNVPYASVNFTPLPINFGDMPLGVTSMANASNVASGSSYYGPAPPFSGSITGPNASDFGVGFFGNNYETTAYVSFTPTGLGARTATLVTNYGNIPLSGNGVTDSASFSIAPVPPVSSQVGVSLPVPVTIQNTGSTVLYLRLATGSGDFVLPGTLASSPLVLVPAQSQSFNISFNPVGLGLRSATLTATDTGSGVSHSIPLTGTGDAIDPSITPITFTFSSTEVGVLSAAQTMTVSTPSGGPVSIQFSNDGYNNDFPLNPGTCATQTPCQISVSFKPSKTGSDYADYLVTDLVTAQTTLFTVYGSGGVGSVSLSSSSLTFAARDIGTTSISQTVTLTNTGDATLTISGETFSGANVGDFPIEGNTCGSSLAGGANCTLTISFDPTASGTRSAILQIMTNAASSPDNIQLMGTAN</sequence>
<dbReference type="Proteomes" id="UP000569005">
    <property type="component" value="Unassembled WGS sequence"/>
</dbReference>
<reference evidence="1" key="1">
    <citation type="submission" date="2020-08" db="EMBL/GenBank/DDBJ databases">
        <title>Genomic Encyclopedia of Type Strains, Phase IV (KMG-V): Genome sequencing to study the core and pangenomes of soil and plant-associated prokaryotes.</title>
        <authorList>
            <person name="Whitman W."/>
        </authorList>
    </citation>
    <scope>NUCLEOTIDE SEQUENCE</scope>
    <source>
        <strain evidence="1">M8UP15</strain>
    </source>
</reference>
<keyword evidence="2" id="KW-1185">Reference proteome</keyword>
<comment type="caution">
    <text evidence="1">The sequence shown here is derived from an EMBL/GenBank/DDBJ whole genome shotgun (WGS) entry which is preliminary data.</text>
</comment>
<protein>
    <submittedName>
        <fullName evidence="1">Uncharacterized protein</fullName>
    </submittedName>
</protein>
<evidence type="ECO:0000313" key="1">
    <source>
        <dbReference type="EMBL" id="MBB5340828.1"/>
    </source>
</evidence>